<dbReference type="AlphaFoldDB" id="R7US92"/>
<accession>R7US92</accession>
<dbReference type="HOGENOM" id="CLU_730065_0_0_1"/>
<organism evidence="2">
    <name type="scientific">Capitella teleta</name>
    <name type="common">Polychaete worm</name>
    <dbReference type="NCBI Taxonomy" id="283909"/>
    <lineage>
        <taxon>Eukaryota</taxon>
        <taxon>Metazoa</taxon>
        <taxon>Spiralia</taxon>
        <taxon>Lophotrochozoa</taxon>
        <taxon>Annelida</taxon>
        <taxon>Polychaeta</taxon>
        <taxon>Sedentaria</taxon>
        <taxon>Scolecida</taxon>
        <taxon>Capitellidae</taxon>
        <taxon>Capitella</taxon>
    </lineage>
</organism>
<keyword evidence="1" id="KW-0732">Signal</keyword>
<reference evidence="3" key="3">
    <citation type="submission" date="2015-06" db="UniProtKB">
        <authorList>
            <consortium name="EnsemblMetazoa"/>
        </authorList>
    </citation>
    <scope>IDENTIFICATION</scope>
</reference>
<reference evidence="2 4" key="2">
    <citation type="journal article" date="2013" name="Nature">
        <title>Insights into bilaterian evolution from three spiralian genomes.</title>
        <authorList>
            <person name="Simakov O."/>
            <person name="Marletaz F."/>
            <person name="Cho S.J."/>
            <person name="Edsinger-Gonzales E."/>
            <person name="Havlak P."/>
            <person name="Hellsten U."/>
            <person name="Kuo D.H."/>
            <person name="Larsson T."/>
            <person name="Lv J."/>
            <person name="Arendt D."/>
            <person name="Savage R."/>
            <person name="Osoegawa K."/>
            <person name="de Jong P."/>
            <person name="Grimwood J."/>
            <person name="Chapman J.A."/>
            <person name="Shapiro H."/>
            <person name="Aerts A."/>
            <person name="Otillar R.P."/>
            <person name="Terry A.Y."/>
            <person name="Boore J.L."/>
            <person name="Grigoriev I.V."/>
            <person name="Lindberg D.R."/>
            <person name="Seaver E.C."/>
            <person name="Weisblat D.A."/>
            <person name="Putnam N.H."/>
            <person name="Rokhsar D.S."/>
        </authorList>
    </citation>
    <scope>NUCLEOTIDE SEQUENCE</scope>
    <source>
        <strain evidence="2 4">I ESC-2004</strain>
    </source>
</reference>
<evidence type="ECO:0000256" key="1">
    <source>
        <dbReference type="SAM" id="SignalP"/>
    </source>
</evidence>
<dbReference type="EMBL" id="KB298264">
    <property type="protein sequence ID" value="ELU09384.1"/>
    <property type="molecule type" value="Genomic_DNA"/>
</dbReference>
<evidence type="ECO:0000313" key="2">
    <source>
        <dbReference type="EMBL" id="ELU09384.1"/>
    </source>
</evidence>
<keyword evidence="4" id="KW-1185">Reference proteome</keyword>
<gene>
    <name evidence="2" type="ORF">CAPTEDRAFT_221878</name>
</gene>
<dbReference type="EMBL" id="AMQN01006401">
    <property type="status" value="NOT_ANNOTATED_CDS"/>
    <property type="molecule type" value="Genomic_DNA"/>
</dbReference>
<dbReference type="EnsemblMetazoa" id="CapteT221878">
    <property type="protein sequence ID" value="CapteP221878"/>
    <property type="gene ID" value="CapteG221878"/>
</dbReference>
<proteinExistence type="predicted"/>
<evidence type="ECO:0000313" key="3">
    <source>
        <dbReference type="EnsemblMetazoa" id="CapteP221878"/>
    </source>
</evidence>
<sequence length="379" mass="43683">MLSPIFVGALCILQIAAATQLFYGNEVERRPHQQISHPRVWMDFNATLGWGHLKKFTIYTIDLEQIPDSTIKAHPDIPQHISENRIYIRLQLWQPYSKEDFQFGRLVWEKRIHIEVTQFGRKLEIPVTEEVEVSETYVLGMTNEGPINPISCTEVHGQKRAVYYRRIYLGNRESFPEVNRDDYVFNKKKDFFPVIFSIGAYIENEPFLEEGNGVFRGNTIRPRKSILGSGAKRAWLDDGIQLYTGYVHEFLFHVQNASRMPLTIRLQIKLSQEEAPKVTSDHKVGWTYESDYGPIAYEFNSNHRTKVFTIENNIFPVVGESHSFDIELPYQFSFGVVLSDEPPDGYNPTNSGGRCAESWLHATALFGLIAALKIIITFR</sequence>
<name>R7US92_CAPTE</name>
<protein>
    <submittedName>
        <fullName evidence="2 3">Uncharacterized protein</fullName>
    </submittedName>
</protein>
<dbReference type="Proteomes" id="UP000014760">
    <property type="component" value="Unassembled WGS sequence"/>
</dbReference>
<feature type="chain" id="PRO_5008788311" evidence="1">
    <location>
        <begin position="19"/>
        <end position="379"/>
    </location>
</feature>
<reference evidence="4" key="1">
    <citation type="submission" date="2012-12" db="EMBL/GenBank/DDBJ databases">
        <authorList>
            <person name="Hellsten U."/>
            <person name="Grimwood J."/>
            <person name="Chapman J.A."/>
            <person name="Shapiro H."/>
            <person name="Aerts A."/>
            <person name="Otillar R.P."/>
            <person name="Terry A.Y."/>
            <person name="Boore J.L."/>
            <person name="Simakov O."/>
            <person name="Marletaz F."/>
            <person name="Cho S.-J."/>
            <person name="Edsinger-Gonzales E."/>
            <person name="Havlak P."/>
            <person name="Kuo D.-H."/>
            <person name="Larsson T."/>
            <person name="Lv J."/>
            <person name="Arendt D."/>
            <person name="Savage R."/>
            <person name="Osoegawa K."/>
            <person name="de Jong P."/>
            <person name="Lindberg D.R."/>
            <person name="Seaver E.C."/>
            <person name="Weisblat D.A."/>
            <person name="Putnam N.H."/>
            <person name="Grigoriev I.V."/>
            <person name="Rokhsar D.S."/>
        </authorList>
    </citation>
    <scope>NUCLEOTIDE SEQUENCE</scope>
    <source>
        <strain evidence="4">I ESC-2004</strain>
    </source>
</reference>
<evidence type="ECO:0000313" key="4">
    <source>
        <dbReference type="Proteomes" id="UP000014760"/>
    </source>
</evidence>
<feature type="signal peptide" evidence="1">
    <location>
        <begin position="1"/>
        <end position="18"/>
    </location>
</feature>